<dbReference type="Gene3D" id="2.60.40.2340">
    <property type="match status" value="2"/>
</dbReference>
<name>A0A917JBS9_9SPHI</name>
<dbReference type="InterPro" id="IPR032526">
    <property type="entry name" value="DUF4960"/>
</dbReference>
<dbReference type="AlphaFoldDB" id="A0A917JBS9"/>
<dbReference type="EMBL" id="BMDO01000013">
    <property type="protein sequence ID" value="GGI52453.1"/>
    <property type="molecule type" value="Genomic_DNA"/>
</dbReference>
<dbReference type="RefSeq" id="WP_188418563.1">
    <property type="nucleotide sequence ID" value="NZ_BMDO01000013.1"/>
</dbReference>
<keyword evidence="1" id="KW-0732">Signal</keyword>
<comment type="caution">
    <text evidence="3">The sequence shown here is derived from an EMBL/GenBank/DDBJ whole genome shotgun (WGS) entry which is preliminary data.</text>
</comment>
<evidence type="ECO:0000313" key="3">
    <source>
        <dbReference type="EMBL" id="GGI52453.1"/>
    </source>
</evidence>
<dbReference type="PROSITE" id="PS51257">
    <property type="entry name" value="PROKAR_LIPOPROTEIN"/>
    <property type="match status" value="1"/>
</dbReference>
<gene>
    <name evidence="3" type="ORF">GCM10011425_36650</name>
</gene>
<reference evidence="3" key="2">
    <citation type="submission" date="2020-09" db="EMBL/GenBank/DDBJ databases">
        <authorList>
            <person name="Sun Q."/>
            <person name="Sedlacek I."/>
        </authorList>
    </citation>
    <scope>NUCLEOTIDE SEQUENCE</scope>
    <source>
        <strain evidence="3">CCM 8711</strain>
    </source>
</reference>
<dbReference type="Pfam" id="PF16324">
    <property type="entry name" value="DUF4960"/>
    <property type="match status" value="1"/>
</dbReference>
<evidence type="ECO:0000259" key="2">
    <source>
        <dbReference type="Pfam" id="PF16324"/>
    </source>
</evidence>
<proteinExistence type="predicted"/>
<protein>
    <recommendedName>
        <fullName evidence="2">DUF4960 domain-containing protein</fullName>
    </recommendedName>
</protein>
<organism evidence="3 4">
    <name type="scientific">Mucilaginibacter galii</name>
    <dbReference type="NCBI Taxonomy" id="2005073"/>
    <lineage>
        <taxon>Bacteria</taxon>
        <taxon>Pseudomonadati</taxon>
        <taxon>Bacteroidota</taxon>
        <taxon>Sphingobacteriia</taxon>
        <taxon>Sphingobacteriales</taxon>
        <taxon>Sphingobacteriaceae</taxon>
        <taxon>Mucilaginibacter</taxon>
    </lineage>
</organism>
<accession>A0A917JBS9</accession>
<keyword evidence="4" id="KW-1185">Reference proteome</keyword>
<feature type="signal peptide" evidence="1">
    <location>
        <begin position="1"/>
        <end position="23"/>
    </location>
</feature>
<evidence type="ECO:0000256" key="1">
    <source>
        <dbReference type="SAM" id="SignalP"/>
    </source>
</evidence>
<feature type="chain" id="PRO_5036673200" description="DUF4960 domain-containing protein" evidence="1">
    <location>
        <begin position="24"/>
        <end position="464"/>
    </location>
</feature>
<evidence type="ECO:0000313" key="4">
    <source>
        <dbReference type="Proteomes" id="UP000662074"/>
    </source>
</evidence>
<reference evidence="3" key="1">
    <citation type="journal article" date="2014" name="Int. J. Syst. Evol. Microbiol.">
        <title>Complete genome sequence of Corynebacterium casei LMG S-19264T (=DSM 44701T), isolated from a smear-ripened cheese.</title>
        <authorList>
            <consortium name="US DOE Joint Genome Institute (JGI-PGF)"/>
            <person name="Walter F."/>
            <person name="Albersmeier A."/>
            <person name="Kalinowski J."/>
            <person name="Ruckert C."/>
        </authorList>
    </citation>
    <scope>NUCLEOTIDE SEQUENCE</scope>
    <source>
        <strain evidence="3">CCM 8711</strain>
    </source>
</reference>
<dbReference type="Proteomes" id="UP000662074">
    <property type="component" value="Unassembled WGS sequence"/>
</dbReference>
<feature type="domain" description="DUF4960" evidence="2">
    <location>
        <begin position="207"/>
        <end position="461"/>
    </location>
</feature>
<sequence length="464" mass="49785">MRNYISKKIKSFSLIILAVTVMAGCKKDKDSGFNANSEVQLTSFAINNIKGEINQNTGDIVLNMPFGTSLNALTPVMQMPADATSTPASNQALNFTGTVKYRITNGNVFKDYNAVVKIIPPVSAFKINGVNATINHEDKNITLILPDGTNVSALSPEITLQSGATVSPASGVVQNFTQPVNYTVTVGSSTVTYSVNVISNSVSEYAFLGTSASRSAITNPDEKAAADWFFATYPTADYVSFQSIETGKKLSNYKVIWWHFDSAQDLPAAAASSTVVNAIKAYRTGGGSLLLTTFATKYVEILGIVPAGRGPNNVFGDFPPSGIGSVEAGSDWAISFKGKESHPVFQGLETFEPGKAYLLAKGSFPLNHTSWWYINDWGGYGTAAVWHDQTGGTNLASEGWDNELNGRAGIAEWPSVSNSGKVIIVAFGAYDWYSEPLNGGSTTNRYLTNIKKITKNAIDYLKVK</sequence>